<dbReference type="GO" id="GO:0005840">
    <property type="term" value="C:ribosome"/>
    <property type="evidence" value="ECO:0007669"/>
    <property type="project" value="UniProtKB-KW"/>
</dbReference>
<dbReference type="InterPro" id="IPR007422">
    <property type="entry name" value="Peptidase_Prp"/>
</dbReference>
<dbReference type="PANTHER" id="PTHR39178">
    <property type="entry name" value="HYPOTHETICAL RIBOSOME-ASSOCIATED PROTEIN"/>
    <property type="match status" value="1"/>
</dbReference>
<evidence type="ECO:0000256" key="2">
    <source>
        <dbReference type="ARBA" id="ARBA00022670"/>
    </source>
</evidence>
<name>H0URT6_9BACT</name>
<dbReference type="SUPFAM" id="SSF118010">
    <property type="entry name" value="TM1457-like"/>
    <property type="match status" value="1"/>
</dbReference>
<keyword evidence="7" id="KW-0687">Ribonucleoprotein</keyword>
<evidence type="ECO:0000313" key="8">
    <source>
        <dbReference type="Proteomes" id="UP000005730"/>
    </source>
</evidence>
<evidence type="ECO:0000313" key="7">
    <source>
        <dbReference type="EMBL" id="EHM10025.1"/>
    </source>
</evidence>
<dbReference type="GO" id="GO:0006508">
    <property type="term" value="P:proteolysis"/>
    <property type="evidence" value="ECO:0007669"/>
    <property type="project" value="UniProtKB-KW"/>
</dbReference>
<gene>
    <name evidence="7" type="ORF">TheveDRAFT_0889</name>
</gene>
<accession>H0URT6</accession>
<dbReference type="Proteomes" id="UP000005730">
    <property type="component" value="Chromosome"/>
</dbReference>
<keyword evidence="1" id="KW-0690">Ribosome biogenesis</keyword>
<evidence type="ECO:0000256" key="4">
    <source>
        <dbReference type="ARBA" id="ARBA00022807"/>
    </source>
</evidence>
<keyword evidence="2" id="KW-0645">Protease</keyword>
<protein>
    <recommendedName>
        <fullName evidence="6">Ribosomal processing cysteine protease Prp</fullName>
    </recommendedName>
</protein>
<evidence type="ECO:0000256" key="1">
    <source>
        <dbReference type="ARBA" id="ARBA00022517"/>
    </source>
</evidence>
<dbReference type="GO" id="GO:0042254">
    <property type="term" value="P:ribosome biogenesis"/>
    <property type="evidence" value="ECO:0007669"/>
    <property type="project" value="UniProtKB-KW"/>
</dbReference>
<keyword evidence="3" id="KW-0378">Hydrolase</keyword>
<dbReference type="RefSeq" id="WP_006583519.1">
    <property type="nucleotide sequence ID" value="NZ_CM001377.1"/>
</dbReference>
<keyword evidence="4" id="KW-0788">Thiol protease</keyword>
<dbReference type="EMBL" id="CM001377">
    <property type="protein sequence ID" value="EHM10025.1"/>
    <property type="molecule type" value="Genomic_DNA"/>
</dbReference>
<dbReference type="PANTHER" id="PTHR39178:SF1">
    <property type="entry name" value="RIBOSOMAL-PROCESSING CYSTEINE PROTEASE PRP"/>
    <property type="match status" value="1"/>
</dbReference>
<evidence type="ECO:0000256" key="6">
    <source>
        <dbReference type="ARBA" id="ARBA00044538"/>
    </source>
</evidence>
<dbReference type="Gene3D" id="3.30.70.1490">
    <property type="entry name" value="Cysteine protease Prp"/>
    <property type="match status" value="1"/>
</dbReference>
<organism evidence="7 8">
    <name type="scientific">Thermanaerovibrio velox DSM 12556</name>
    <dbReference type="NCBI Taxonomy" id="926567"/>
    <lineage>
        <taxon>Bacteria</taxon>
        <taxon>Thermotogati</taxon>
        <taxon>Synergistota</taxon>
        <taxon>Synergistia</taxon>
        <taxon>Synergistales</taxon>
        <taxon>Synergistaceae</taxon>
        <taxon>Thermanaerovibrio</taxon>
    </lineage>
</organism>
<dbReference type="OrthoDB" id="48998at2"/>
<keyword evidence="7" id="KW-0689">Ribosomal protein</keyword>
<dbReference type="AlphaFoldDB" id="H0URT6"/>
<keyword evidence="8" id="KW-1185">Reference proteome</keyword>
<dbReference type="CDD" id="cd16332">
    <property type="entry name" value="Prp-like"/>
    <property type="match status" value="1"/>
</dbReference>
<sequence length="113" mass="12426">MTRVTFFFKGGLIVGFEAVGHSGAAARGEDVVCAAVSTLLQALELGMIQVVGVKNPDFQVDPRKPLRRMVWGQLEGEGWRVLVETVRLSLKSLASSYPKYIVVSEVERNDLSF</sequence>
<dbReference type="GO" id="GO:0008234">
    <property type="term" value="F:cysteine-type peptidase activity"/>
    <property type="evidence" value="ECO:0007669"/>
    <property type="project" value="UniProtKB-KW"/>
</dbReference>
<dbReference type="Pfam" id="PF04327">
    <property type="entry name" value="Peptidase_Prp"/>
    <property type="match status" value="1"/>
</dbReference>
<dbReference type="STRING" id="926567.TheveDRAFT_0889"/>
<reference evidence="7 8" key="1">
    <citation type="submission" date="2011-10" db="EMBL/GenBank/DDBJ databases">
        <title>The Noncontiguous Finished genome of Thermanaerovibrio velox DSM 12556.</title>
        <authorList>
            <consortium name="US DOE Joint Genome Institute (JGI-PGF)"/>
            <person name="Lucas S."/>
            <person name="Copeland A."/>
            <person name="Lapidus A."/>
            <person name="Glavina del Rio T."/>
            <person name="Dalin E."/>
            <person name="Tice H."/>
            <person name="Bruce D."/>
            <person name="Goodwin L."/>
            <person name="Pitluck S."/>
            <person name="Peters L."/>
            <person name="Mikhailova N."/>
            <person name="Teshima H."/>
            <person name="Kyrpides N."/>
            <person name="Mavromatis K."/>
            <person name="Ivanova N."/>
            <person name="Markowitz V."/>
            <person name="Cheng J.-F."/>
            <person name="Hugenholtz P."/>
            <person name="Woyke T."/>
            <person name="Wu D."/>
            <person name="Spring S."/>
            <person name="Brambilla E.-M."/>
            <person name="Klenk H.-P."/>
            <person name="Eisen J.A."/>
        </authorList>
    </citation>
    <scope>NUCLEOTIDE SEQUENCE [LARGE SCALE GENOMIC DNA]</scope>
    <source>
        <strain evidence="7 8">DSM 12556</strain>
    </source>
</reference>
<comment type="similarity">
    <text evidence="5">Belongs to the Prp family.</text>
</comment>
<proteinExistence type="inferred from homology"/>
<evidence type="ECO:0000256" key="3">
    <source>
        <dbReference type="ARBA" id="ARBA00022801"/>
    </source>
</evidence>
<evidence type="ECO:0000256" key="5">
    <source>
        <dbReference type="ARBA" id="ARBA00044503"/>
    </source>
</evidence>
<dbReference type="eggNOG" id="COG2868">
    <property type="taxonomic scope" value="Bacteria"/>
</dbReference>
<dbReference type="HOGENOM" id="CLU_140910_1_0_0"/>
<dbReference type="InterPro" id="IPR036764">
    <property type="entry name" value="Peptidase_Prp_sf"/>
</dbReference>